<dbReference type="Proteomes" id="UP000011058">
    <property type="component" value="Chromosome"/>
</dbReference>
<reference evidence="1 2" key="1">
    <citation type="journal article" date="2012" name="J. Bacteriol.">
        <title>Genome Sequence of Fibrella aestuarina BUZ 2T, a Filamentous Marine Bacterium.</title>
        <authorList>
            <person name="Filippini M."/>
            <person name="Qi W."/>
            <person name="Blom J."/>
            <person name="Goesmann A."/>
            <person name="Smits T.H."/>
            <person name="Bagheri H.C."/>
        </authorList>
    </citation>
    <scope>NUCLEOTIDE SEQUENCE [LARGE SCALE GENOMIC DNA]</scope>
    <source>
        <strain evidence="2">BUZ 2T</strain>
    </source>
</reference>
<dbReference type="EMBL" id="HE796683">
    <property type="protein sequence ID" value="CCH01498.1"/>
    <property type="molecule type" value="Genomic_DNA"/>
</dbReference>
<evidence type="ECO:0000313" key="2">
    <source>
        <dbReference type="Proteomes" id="UP000011058"/>
    </source>
</evidence>
<keyword evidence="2" id="KW-1185">Reference proteome</keyword>
<protein>
    <submittedName>
        <fullName evidence="1">Uncharacterized protein</fullName>
    </submittedName>
</protein>
<evidence type="ECO:0000313" key="1">
    <source>
        <dbReference type="EMBL" id="CCH01498.1"/>
    </source>
</evidence>
<organism evidence="1 2">
    <name type="scientific">Fibrella aestuarina BUZ 2</name>
    <dbReference type="NCBI Taxonomy" id="1166018"/>
    <lineage>
        <taxon>Bacteria</taxon>
        <taxon>Pseudomonadati</taxon>
        <taxon>Bacteroidota</taxon>
        <taxon>Cytophagia</taxon>
        <taxon>Cytophagales</taxon>
        <taxon>Spirosomataceae</taxon>
        <taxon>Fibrella</taxon>
    </lineage>
</organism>
<dbReference type="STRING" id="1166018.FAES_3491"/>
<dbReference type="AlphaFoldDB" id="I0KBJ5"/>
<dbReference type="HOGENOM" id="CLU_3389544_0_0_10"/>
<accession>I0KBJ5</accession>
<dbReference type="KEGG" id="fae:FAES_3491"/>
<gene>
    <name evidence="1" type="ORF">FAES_3491</name>
</gene>
<name>I0KBJ5_9BACT</name>
<sequence>MYNARCTMNNGYVVQPAGDQSASLLFREIGSG</sequence>
<proteinExistence type="predicted"/>